<keyword evidence="1 6" id="KW-0436">Ligase</keyword>
<dbReference type="Gene3D" id="3.30.1490.70">
    <property type="match status" value="1"/>
</dbReference>
<evidence type="ECO:0000313" key="7">
    <source>
        <dbReference type="Proteomes" id="UP001365405"/>
    </source>
</evidence>
<dbReference type="Gene3D" id="3.30.470.30">
    <property type="entry name" value="DNA ligase/mRNA capping enzyme"/>
    <property type="match status" value="1"/>
</dbReference>
<evidence type="ECO:0000256" key="2">
    <source>
        <dbReference type="ARBA" id="ARBA00022705"/>
    </source>
</evidence>
<gene>
    <name evidence="6" type="ORF">AACH10_09600</name>
</gene>
<dbReference type="EC" id="6.5.1.1" evidence="6"/>
<dbReference type="PANTHER" id="PTHR47810:SF1">
    <property type="entry name" value="DNA LIGASE B"/>
    <property type="match status" value="1"/>
</dbReference>
<dbReference type="SUPFAM" id="SSF50249">
    <property type="entry name" value="Nucleic acid-binding proteins"/>
    <property type="match status" value="1"/>
</dbReference>
<dbReference type="InterPro" id="IPR029319">
    <property type="entry name" value="DNA_ligase_OB"/>
</dbReference>
<protein>
    <submittedName>
        <fullName evidence="6">DNA ligase</fullName>
        <ecNumber evidence="6">6.5.1.1</ecNumber>
    </submittedName>
</protein>
<dbReference type="Proteomes" id="UP001365405">
    <property type="component" value="Unassembled WGS sequence"/>
</dbReference>
<evidence type="ECO:0000256" key="4">
    <source>
        <dbReference type="ARBA" id="ARBA00023204"/>
    </source>
</evidence>
<dbReference type="CDD" id="cd08041">
    <property type="entry name" value="OBF_kDNA_ligase_like"/>
    <property type="match status" value="1"/>
</dbReference>
<dbReference type="RefSeq" id="WP_341410167.1">
    <property type="nucleotide sequence ID" value="NZ_JBBUTH010000004.1"/>
</dbReference>
<name>A0ABU9CIU7_9BURK</name>
<keyword evidence="3" id="KW-0227">DNA damage</keyword>
<dbReference type="InterPro" id="IPR012340">
    <property type="entry name" value="NA-bd_OB-fold"/>
</dbReference>
<evidence type="ECO:0000259" key="5">
    <source>
        <dbReference type="Pfam" id="PF14743"/>
    </source>
</evidence>
<dbReference type="PANTHER" id="PTHR47810">
    <property type="entry name" value="DNA LIGASE"/>
    <property type="match status" value="1"/>
</dbReference>
<dbReference type="SUPFAM" id="SSF56091">
    <property type="entry name" value="DNA ligase/mRNA capping enzyme, catalytic domain"/>
    <property type="match status" value="1"/>
</dbReference>
<dbReference type="Gene3D" id="2.40.50.140">
    <property type="entry name" value="Nucleic acid-binding proteins"/>
    <property type="match status" value="1"/>
</dbReference>
<keyword evidence="7" id="KW-1185">Reference proteome</keyword>
<sequence length="305" mass="32241">MSASAIARCPSCGLSSGLPIGRRRFALGLALMPLAVSCGAEARAARDGQLAGPLAIEAAPDIDPAGHLVSEKYDGVRAIWDGRTLRFRSGLPVPAPAWWLARLPATPLDGELWLGRGRFEALSGAVRRQHPDDAEWRALRYMVFEQPQGEGGFAQRAARLAAIVRQADWPALAAAPQRVVPDRAGLQRWLAEVVAGGGEGLVLHRADAPWQAGRTAALQKLKPVHDAEAVVLAHEPGRGRLAGTLGALRVRDEAGAEFLIGSGFSDAQRAAPPAVGSVVTFAYRGRTAGGVPRFATFVRERPAGT</sequence>
<dbReference type="GO" id="GO:0003910">
    <property type="term" value="F:DNA ligase (ATP) activity"/>
    <property type="evidence" value="ECO:0007669"/>
    <property type="project" value="UniProtKB-EC"/>
</dbReference>
<keyword evidence="4" id="KW-0234">DNA repair</keyword>
<proteinExistence type="predicted"/>
<accession>A0ABU9CIU7</accession>
<dbReference type="NCBIfam" id="NF006592">
    <property type="entry name" value="PRK09125.1"/>
    <property type="match status" value="1"/>
</dbReference>
<reference evidence="6 7" key="1">
    <citation type="submission" date="2024-04" db="EMBL/GenBank/DDBJ databases">
        <title>Novel species of the genus Ideonella isolated from streams.</title>
        <authorList>
            <person name="Lu H."/>
        </authorList>
    </citation>
    <scope>NUCLEOTIDE SEQUENCE [LARGE SCALE GENOMIC DNA]</scope>
    <source>
        <strain evidence="6 7">DXS22W</strain>
    </source>
</reference>
<evidence type="ECO:0000256" key="1">
    <source>
        <dbReference type="ARBA" id="ARBA00022598"/>
    </source>
</evidence>
<dbReference type="CDD" id="cd07896">
    <property type="entry name" value="Adenylation_kDNA_ligase_like"/>
    <property type="match status" value="1"/>
</dbReference>
<feature type="domain" description="DNA ligase OB-like" evidence="5">
    <location>
        <begin position="236"/>
        <end position="301"/>
    </location>
</feature>
<evidence type="ECO:0000256" key="3">
    <source>
        <dbReference type="ARBA" id="ARBA00022763"/>
    </source>
</evidence>
<dbReference type="EMBL" id="JBBUTH010000004">
    <property type="protein sequence ID" value="MEK8050492.1"/>
    <property type="molecule type" value="Genomic_DNA"/>
</dbReference>
<organism evidence="6 7">
    <name type="scientific">Pseudaquabacterium inlustre</name>
    <dbReference type="NCBI Taxonomy" id="2984192"/>
    <lineage>
        <taxon>Bacteria</taxon>
        <taxon>Pseudomonadati</taxon>
        <taxon>Pseudomonadota</taxon>
        <taxon>Betaproteobacteria</taxon>
        <taxon>Burkholderiales</taxon>
        <taxon>Sphaerotilaceae</taxon>
        <taxon>Pseudaquabacterium</taxon>
    </lineage>
</organism>
<dbReference type="Pfam" id="PF14743">
    <property type="entry name" value="DNA_ligase_OB_2"/>
    <property type="match status" value="1"/>
</dbReference>
<evidence type="ECO:0000313" key="6">
    <source>
        <dbReference type="EMBL" id="MEK8050492.1"/>
    </source>
</evidence>
<comment type="caution">
    <text evidence="6">The sequence shown here is derived from an EMBL/GenBank/DDBJ whole genome shotgun (WGS) entry which is preliminary data.</text>
</comment>
<dbReference type="InterPro" id="IPR050326">
    <property type="entry name" value="NAD_dep_DNA_ligaseB"/>
</dbReference>
<keyword evidence="2" id="KW-0235">DNA replication</keyword>